<dbReference type="InterPro" id="IPR012921">
    <property type="entry name" value="SPOC_C"/>
</dbReference>
<organism evidence="4">
    <name type="scientific">Setaria italica</name>
    <name type="common">Foxtail millet</name>
    <name type="synonym">Panicum italicum</name>
    <dbReference type="NCBI Taxonomy" id="4555"/>
    <lineage>
        <taxon>Eukaryota</taxon>
        <taxon>Viridiplantae</taxon>
        <taxon>Streptophyta</taxon>
        <taxon>Embryophyta</taxon>
        <taxon>Tracheophyta</taxon>
        <taxon>Spermatophyta</taxon>
        <taxon>Magnoliopsida</taxon>
        <taxon>Liliopsida</taxon>
        <taxon>Poales</taxon>
        <taxon>Poaceae</taxon>
        <taxon>PACMAD clade</taxon>
        <taxon>Panicoideae</taxon>
        <taxon>Panicodae</taxon>
        <taxon>Paniceae</taxon>
        <taxon>Cenchrinae</taxon>
        <taxon>Setaria</taxon>
    </lineage>
</organism>
<dbReference type="STRING" id="4555.A0A368RBK1"/>
<dbReference type="Pfam" id="PF00076">
    <property type="entry name" value="RRM_1"/>
    <property type="match status" value="1"/>
</dbReference>
<dbReference type="InterPro" id="IPR052586">
    <property type="entry name" value="ASCC2"/>
</dbReference>
<dbReference type="SMART" id="SM00360">
    <property type="entry name" value="RRM"/>
    <property type="match status" value="2"/>
</dbReference>
<dbReference type="AlphaFoldDB" id="A0A368RBK1"/>
<feature type="compositionally biased region" description="Basic and acidic residues" evidence="2">
    <location>
        <begin position="546"/>
        <end position="561"/>
    </location>
</feature>
<dbReference type="FunFam" id="3.30.70.330:FF:000777">
    <property type="entry name" value="Os01g0765300 protein"/>
    <property type="match status" value="1"/>
</dbReference>
<name>A0A368RBK1_SETIT</name>
<dbReference type="OrthoDB" id="5577209at2759"/>
<feature type="domain" description="RRM" evidence="3">
    <location>
        <begin position="652"/>
        <end position="724"/>
    </location>
</feature>
<sequence length="1242" mass="134732">MPRSITIDPSTDPPPPLSSPPVAVVTFFIAFYGSVENLIHAVGVLDIGSPCPEEVAPTAASAGVAAGLSQSQGSSGERRQSEEAEPSPNSAQRIPIMPSPAAEPPPKKRKLVEAQDPSPSPTSVPATPPSPAPPPPPETLAAAAPSTSSQPSAETASLPSPSEEEKLQKRRNREELSKALMHYRRIRDYIGQRKDCGLTPELEQDYLDLISASRGCESVQCFLSLPIPRFASHCPTALEAATKVTINMYKCNMATVTGGKGSSGIAYKTVRACIVGLTDICSAASSEAPKSPVIKGICSAVYRTVLSFFISTFEGKDIYRMDSKKCLMLQDPVKLLETLKLELNNAKQPVFDSLFELGALCLLCIFLLFPENILEACFTLLASAESDDVKGEGLYFLNQLTCHLNSNAANDSLDDKIDGQSSGTEGNLPYTKKIVRSNNSSDDNVDLENSMVESNECYITMAISRHPSLRHWILSRYKKLCDSCKPAVVSEVSSCLKVLGSLSEPVEDKSDIGNGSSVLEKLDKNVRENMQPDELVSSSGQGALSKTEKKDSYGDKTSQDKNMDMVHADNQKSDRLADAKMDYCKGVSVVADTAHQGTRSDSVTPKSVYDSAGGSTSLTSPGQHYGKAKHIYSEPFDIYGPSVKRDVISVSKELWVGLLGNRAAEALVRSKFEEFGPLANFLFYPSKDFSLVEYRNIMHALRACGYMQGSSIWGGFLQIRYLDRLIGSKGFIHGIAIGESRHIYVAKVQNQKDKDEVFDELKAAGLKRPCGVTDLSGENALLLEFETAVDAATAKVYIRSQAPADVCSRDKNAPGHQLLVQNIDNSVPDMELINAFSRFGEVIRCQFNRSDGNCFIVYRSQDAAACAKSHLHGARFGMKSIVIESRTWSAGSVHDKTVLPVAPLLGQSFPDNSIHQDIRHPRVSGYHAGYAAPGGRPIYGPPPPNTNRAPQGILPCPPVSTHRGSVIPPPPIQTSFVRPVYHGPGSPWENTTPNPPPFSHVSPRMMPGSNFRANPTLPFIPSSVTPIVQLPGGSAQHSEKMPPPPPLPNVAPPQFTPPPPLPISQPPSVPPPPNSPPPVQPIADSSDFQNPCPHPRWQGFLAKSSMNYCRVYASRVELDACRYENAVSEPAEWPEKLDMTKRTDFQHVKTTFSNTPPSKREVCRLLPCSDGDQKGFQDFISYLINRECAGVIRVPAVNSMWTRLLFILPPTPDACGMLALPPHPSDCIIVVILPKETTAEAA</sequence>
<dbReference type="Pfam" id="PF07744">
    <property type="entry name" value="SPOC"/>
    <property type="match status" value="1"/>
</dbReference>
<dbReference type="GO" id="GO:0003723">
    <property type="term" value="F:RNA binding"/>
    <property type="evidence" value="ECO:0007669"/>
    <property type="project" value="UniProtKB-UniRule"/>
</dbReference>
<dbReference type="InterPro" id="IPR012677">
    <property type="entry name" value="Nucleotide-bd_a/b_plait_sf"/>
</dbReference>
<evidence type="ECO:0000259" key="3">
    <source>
        <dbReference type="PROSITE" id="PS50102"/>
    </source>
</evidence>
<feature type="compositionally biased region" description="Polar residues" evidence="2">
    <location>
        <begin position="613"/>
        <end position="622"/>
    </location>
</feature>
<dbReference type="SUPFAM" id="SSF54928">
    <property type="entry name" value="RNA-binding domain, RBD"/>
    <property type="match status" value="1"/>
</dbReference>
<keyword evidence="1" id="KW-0694">RNA-binding</keyword>
<dbReference type="CDD" id="cd21546">
    <property type="entry name" value="SPOC_FPA-like"/>
    <property type="match status" value="1"/>
</dbReference>
<evidence type="ECO:0000256" key="2">
    <source>
        <dbReference type="SAM" id="MobiDB-lite"/>
    </source>
</evidence>
<gene>
    <name evidence="4" type="ORF">SETIT_5G329800v2</name>
</gene>
<feature type="compositionally biased region" description="Pro residues" evidence="2">
    <location>
        <begin position="1041"/>
        <end position="1080"/>
    </location>
</feature>
<feature type="compositionally biased region" description="Pro residues" evidence="2">
    <location>
        <begin position="118"/>
        <end position="138"/>
    </location>
</feature>
<proteinExistence type="predicted"/>
<dbReference type="Gene3D" id="3.30.70.330">
    <property type="match status" value="2"/>
</dbReference>
<dbReference type="PANTHER" id="PTHR21494:SF2">
    <property type="entry name" value="NUCLEIC ACID BINDING PROTEIN"/>
    <property type="match status" value="1"/>
</dbReference>
<reference evidence="4" key="1">
    <citation type="journal article" date="2012" name="Nat. Biotechnol.">
        <title>Reference genome sequence of the model plant Setaria.</title>
        <authorList>
            <person name="Bennetzen J.L."/>
            <person name="Schmutz J."/>
            <person name="Wang H."/>
            <person name="Percifield R."/>
            <person name="Hawkins J."/>
            <person name="Pontaroli A.C."/>
            <person name="Estep M."/>
            <person name="Feng L."/>
            <person name="Vaughn J.N."/>
            <person name="Grimwood J."/>
            <person name="Jenkins J."/>
            <person name="Barry K."/>
            <person name="Lindquist E."/>
            <person name="Hellsten U."/>
            <person name="Deshpande S."/>
            <person name="Wang X."/>
            <person name="Wu X."/>
            <person name="Mitros T."/>
            <person name="Triplett J."/>
            <person name="Yang X."/>
            <person name="Ye C.Y."/>
            <person name="Mauro-Herrera M."/>
            <person name="Wang L."/>
            <person name="Li P."/>
            <person name="Sharma M."/>
            <person name="Sharma R."/>
            <person name="Ronald P.C."/>
            <person name="Panaud O."/>
            <person name="Kellogg E.A."/>
            <person name="Brutnell T.P."/>
            <person name="Doust A.N."/>
            <person name="Tuskan G.A."/>
            <person name="Rokhsar D."/>
            <person name="Devos K.M."/>
        </authorList>
    </citation>
    <scope>NUCLEOTIDE SEQUENCE [LARGE SCALE GENOMIC DNA]</scope>
    <source>
        <strain evidence="4">Yugu1</strain>
    </source>
</reference>
<dbReference type="EMBL" id="CM003532">
    <property type="protein sequence ID" value="RCV27502.1"/>
    <property type="molecule type" value="Genomic_DNA"/>
</dbReference>
<evidence type="ECO:0000256" key="1">
    <source>
        <dbReference type="PROSITE-ProRule" id="PRU00176"/>
    </source>
</evidence>
<protein>
    <recommendedName>
        <fullName evidence="3">RRM domain-containing protein</fullName>
    </recommendedName>
</protein>
<feature type="region of interest" description="Disordered" evidence="2">
    <location>
        <begin position="595"/>
        <end position="624"/>
    </location>
</feature>
<feature type="region of interest" description="Disordered" evidence="2">
    <location>
        <begin position="62"/>
        <end position="171"/>
    </location>
</feature>
<dbReference type="InterPro" id="IPR035979">
    <property type="entry name" value="RBD_domain_sf"/>
</dbReference>
<feature type="region of interest" description="Disordered" evidence="2">
    <location>
        <begin position="531"/>
        <end position="561"/>
    </location>
</feature>
<dbReference type="InterPro" id="IPR000504">
    <property type="entry name" value="RRM_dom"/>
</dbReference>
<feature type="compositionally biased region" description="Low complexity" evidence="2">
    <location>
        <begin position="62"/>
        <end position="75"/>
    </location>
</feature>
<reference evidence="4" key="2">
    <citation type="submission" date="2015-07" db="EMBL/GenBank/DDBJ databases">
        <authorList>
            <person name="Noorani M."/>
        </authorList>
    </citation>
    <scope>NUCLEOTIDE SEQUENCE</scope>
    <source>
        <strain evidence="4">Yugu1</strain>
    </source>
</reference>
<dbReference type="PANTHER" id="PTHR21494">
    <property type="entry name" value="ACTIVATING SIGNAL COINTEGRATOR 1 COMPLEX SUBUNIT 2 ASC-1 COMPLEX SUBUNIT P100"/>
    <property type="match status" value="1"/>
</dbReference>
<feature type="compositionally biased region" description="Low complexity" evidence="2">
    <location>
        <begin position="139"/>
        <end position="157"/>
    </location>
</feature>
<feature type="domain" description="RRM" evidence="3">
    <location>
        <begin position="816"/>
        <end position="884"/>
    </location>
</feature>
<dbReference type="PROSITE" id="PS50102">
    <property type="entry name" value="RRM"/>
    <property type="match status" value="2"/>
</dbReference>
<dbReference type="CDD" id="cd00590">
    <property type="entry name" value="RRM_SF"/>
    <property type="match status" value="2"/>
</dbReference>
<evidence type="ECO:0000313" key="4">
    <source>
        <dbReference type="EMBL" id="RCV27502.1"/>
    </source>
</evidence>
<accession>A0A368RBK1</accession>
<feature type="region of interest" description="Disordered" evidence="2">
    <location>
        <begin position="1024"/>
        <end position="1090"/>
    </location>
</feature>
<feature type="compositionally biased region" description="Polar residues" evidence="2">
    <location>
        <begin position="595"/>
        <end position="605"/>
    </location>
</feature>